<feature type="zinc finger region" description="C3H1-type" evidence="5">
    <location>
        <begin position="290"/>
        <end position="318"/>
    </location>
</feature>
<feature type="region of interest" description="Disordered" evidence="6">
    <location>
        <begin position="590"/>
        <end position="622"/>
    </location>
</feature>
<feature type="domain" description="C3H1-type" evidence="7">
    <location>
        <begin position="477"/>
        <end position="505"/>
    </location>
</feature>
<dbReference type="PROSITE" id="PS50103">
    <property type="entry name" value="ZF_C3H1"/>
    <property type="match status" value="4"/>
</dbReference>
<feature type="domain" description="C3H1-type" evidence="7">
    <location>
        <begin position="290"/>
        <end position="318"/>
    </location>
</feature>
<dbReference type="Gene3D" id="4.10.1000.10">
    <property type="entry name" value="Zinc finger, CCCH-type"/>
    <property type="match status" value="2"/>
</dbReference>
<accession>A0AAV6I5P3</accession>
<protein>
    <recommendedName>
        <fullName evidence="7">C3H1-type domain-containing protein</fullName>
    </recommendedName>
</protein>
<keyword evidence="1 5" id="KW-0479">Metal-binding</keyword>
<dbReference type="SUPFAM" id="SSF90229">
    <property type="entry name" value="CCCH zinc finger"/>
    <property type="match status" value="3"/>
</dbReference>
<dbReference type="InterPro" id="IPR000571">
    <property type="entry name" value="Znf_CCCH"/>
</dbReference>
<dbReference type="PANTHER" id="PTHR12506">
    <property type="entry name" value="PROTEIN PHOSPHATASE RELATED"/>
    <property type="match status" value="1"/>
</dbReference>
<evidence type="ECO:0000256" key="4">
    <source>
        <dbReference type="ARBA" id="ARBA00023125"/>
    </source>
</evidence>
<proteinExistence type="predicted"/>
<keyword evidence="3 5" id="KW-0862">Zinc</keyword>
<dbReference type="GO" id="GO:0003677">
    <property type="term" value="F:DNA binding"/>
    <property type="evidence" value="ECO:0007669"/>
    <property type="project" value="UniProtKB-KW"/>
</dbReference>
<evidence type="ECO:0000313" key="8">
    <source>
        <dbReference type="EMBL" id="KAG5523040.1"/>
    </source>
</evidence>
<evidence type="ECO:0000259" key="7">
    <source>
        <dbReference type="PROSITE" id="PS50103"/>
    </source>
</evidence>
<keyword evidence="4" id="KW-0238">DNA-binding</keyword>
<keyword evidence="9" id="KW-1185">Reference proteome</keyword>
<comment type="caution">
    <text evidence="8">The sequence shown here is derived from an EMBL/GenBank/DDBJ whole genome shotgun (WGS) entry which is preliminary data.</text>
</comment>
<evidence type="ECO:0000256" key="1">
    <source>
        <dbReference type="ARBA" id="ARBA00022723"/>
    </source>
</evidence>
<feature type="region of interest" description="Disordered" evidence="6">
    <location>
        <begin position="210"/>
        <end position="253"/>
    </location>
</feature>
<feature type="zinc finger region" description="C3H1-type" evidence="5">
    <location>
        <begin position="336"/>
        <end position="364"/>
    </location>
</feature>
<organism evidence="8 9">
    <name type="scientific">Rhododendron griersonianum</name>
    <dbReference type="NCBI Taxonomy" id="479676"/>
    <lineage>
        <taxon>Eukaryota</taxon>
        <taxon>Viridiplantae</taxon>
        <taxon>Streptophyta</taxon>
        <taxon>Embryophyta</taxon>
        <taxon>Tracheophyta</taxon>
        <taxon>Spermatophyta</taxon>
        <taxon>Magnoliopsida</taxon>
        <taxon>eudicotyledons</taxon>
        <taxon>Gunneridae</taxon>
        <taxon>Pentapetalae</taxon>
        <taxon>asterids</taxon>
        <taxon>Ericales</taxon>
        <taxon>Ericaceae</taxon>
        <taxon>Ericoideae</taxon>
        <taxon>Rhodoreae</taxon>
        <taxon>Rhododendron</taxon>
    </lineage>
</organism>
<sequence>MEDSAKNASPVPHNDEQKPNSHQQQQQQQQPGFWRKLGFGFGFHPFPSVDPDPKPNPTPPPSDDQIASEAIAIQEPQTLQLTSEDIDDQVKSQVLEERGVVSNECVGREFDVDPELGTQQTLKSEELQYQEAVEEEIKNLVLEEKRNGNDEGNGCRDESDCYHREGIQDFYYKWDMLELEYQQEVEEEIQNLVLEEKKNEYGDEAIGYYRNKNDYHYGGGDDNDDDDGKSEIEKEDGGNGLVEGETGGPMGWRKEGRYRRSLYPVRPGVEDCSHYSAKEKVKEREESPEIPGQVECKYHLSPGGCKYGKACRYKHSIRKTPAVPIVEFNFLNLPIRPGERECPFYMRNGSCKYGVNCRFNHPDPTAVGGGDTLSGHGPGGAVPLHGASQSTMSPWSSPRALSETGPFAPVVFPPTQGVPSPYPERNGHQWLGNDHVYPAPSERRLPTPPAFSLNTPAEINFYAPHKQPMLIDEFPERPGQPECSFFLKTGNCKYKSGCKFHHPKNRLPKTAAPYSPALSDNGLPQRPGQNICSHYNRYGICKFGPGCKFDHPVNYGHLAASSPGFVAPAMPSGFGNSPTVDDGWEPAMPSGFGNSPTVDDDGWQPAMPSGFGNSPTVDDGWE</sequence>
<feature type="compositionally biased region" description="Gly residues" evidence="6">
    <location>
        <begin position="238"/>
        <end position="250"/>
    </location>
</feature>
<feature type="zinc finger region" description="C3H1-type" evidence="5">
    <location>
        <begin position="477"/>
        <end position="505"/>
    </location>
</feature>
<dbReference type="Pfam" id="PF00642">
    <property type="entry name" value="zf-CCCH"/>
    <property type="match status" value="4"/>
</dbReference>
<dbReference type="InterPro" id="IPR050974">
    <property type="entry name" value="Plant_ZF_CCCH"/>
</dbReference>
<feature type="region of interest" description="Disordered" evidence="6">
    <location>
        <begin position="1"/>
        <end position="70"/>
    </location>
</feature>
<reference evidence="8" key="1">
    <citation type="submission" date="2020-08" db="EMBL/GenBank/DDBJ databases">
        <title>Plant Genome Project.</title>
        <authorList>
            <person name="Zhang R.-G."/>
        </authorList>
    </citation>
    <scope>NUCLEOTIDE SEQUENCE</scope>
    <source>
        <strain evidence="8">WSP0</strain>
        <tissue evidence="8">Leaf</tissue>
    </source>
</reference>
<evidence type="ECO:0000313" key="9">
    <source>
        <dbReference type="Proteomes" id="UP000823749"/>
    </source>
</evidence>
<evidence type="ECO:0000256" key="5">
    <source>
        <dbReference type="PROSITE-ProRule" id="PRU00723"/>
    </source>
</evidence>
<gene>
    <name evidence="8" type="ORF">RHGRI_035004</name>
</gene>
<name>A0AAV6I5P3_9ERIC</name>
<dbReference type="AlphaFoldDB" id="A0AAV6I5P3"/>
<keyword evidence="2 5" id="KW-0863">Zinc-finger</keyword>
<feature type="zinc finger region" description="C3H1-type" evidence="5">
    <location>
        <begin position="526"/>
        <end position="554"/>
    </location>
</feature>
<dbReference type="EMBL" id="JACTNZ010000012">
    <property type="protein sequence ID" value="KAG5523040.1"/>
    <property type="molecule type" value="Genomic_DNA"/>
</dbReference>
<dbReference type="GO" id="GO:0008270">
    <property type="term" value="F:zinc ion binding"/>
    <property type="evidence" value="ECO:0007669"/>
    <property type="project" value="UniProtKB-KW"/>
</dbReference>
<evidence type="ECO:0000256" key="2">
    <source>
        <dbReference type="ARBA" id="ARBA00022771"/>
    </source>
</evidence>
<feature type="domain" description="C3H1-type" evidence="7">
    <location>
        <begin position="336"/>
        <end position="364"/>
    </location>
</feature>
<evidence type="ECO:0000256" key="6">
    <source>
        <dbReference type="SAM" id="MobiDB-lite"/>
    </source>
</evidence>
<dbReference type="SMART" id="SM00356">
    <property type="entry name" value="ZnF_C3H1"/>
    <property type="match status" value="4"/>
</dbReference>
<dbReference type="InterPro" id="IPR036855">
    <property type="entry name" value="Znf_CCCH_sf"/>
</dbReference>
<dbReference type="PANTHER" id="PTHR12506:SF20">
    <property type="entry name" value="ZINC FINGER CCCH DOMAIN-CONTAINING PROTEIN 67"/>
    <property type="match status" value="1"/>
</dbReference>
<evidence type="ECO:0000256" key="3">
    <source>
        <dbReference type="ARBA" id="ARBA00022833"/>
    </source>
</evidence>
<feature type="compositionally biased region" description="Pro residues" evidence="6">
    <location>
        <begin position="48"/>
        <end position="62"/>
    </location>
</feature>
<dbReference type="GO" id="GO:0003729">
    <property type="term" value="F:mRNA binding"/>
    <property type="evidence" value="ECO:0007669"/>
    <property type="project" value="TreeGrafter"/>
</dbReference>
<feature type="domain" description="C3H1-type" evidence="7">
    <location>
        <begin position="526"/>
        <end position="554"/>
    </location>
</feature>
<dbReference type="Proteomes" id="UP000823749">
    <property type="component" value="Chromosome 12"/>
</dbReference>